<comment type="catalytic activity">
    <reaction evidence="1">
        <text>2-dehydro-3-deoxy-6-phospho-D-gluconate = D-glyceraldehyde 3-phosphate + pyruvate</text>
        <dbReference type="Rhea" id="RHEA:17089"/>
        <dbReference type="ChEBI" id="CHEBI:15361"/>
        <dbReference type="ChEBI" id="CHEBI:57569"/>
        <dbReference type="ChEBI" id="CHEBI:59776"/>
        <dbReference type="EC" id="4.1.2.14"/>
    </reaction>
</comment>
<dbReference type="CDD" id="cd00452">
    <property type="entry name" value="KDPG_aldolase"/>
    <property type="match status" value="1"/>
</dbReference>
<dbReference type="RefSeq" id="WP_011252014.1">
    <property type="nucleotide sequence ID" value="NZ_LHZB01000113.1"/>
</dbReference>
<evidence type="ECO:0000313" key="9">
    <source>
        <dbReference type="EMBL" id="KXV00921.1"/>
    </source>
</evidence>
<comment type="similarity">
    <text evidence="3">Belongs to the KHG/KDPG aldolase family.</text>
</comment>
<dbReference type="PANTHER" id="PTHR30246:SF1">
    <property type="entry name" value="2-DEHYDRO-3-DEOXY-6-PHOSPHOGALACTONATE ALDOLASE-RELATED"/>
    <property type="match status" value="1"/>
</dbReference>
<dbReference type="InterPro" id="IPR000887">
    <property type="entry name" value="Aldlse_KDPG_KHG"/>
</dbReference>
<keyword evidence="7" id="KW-0704">Schiff base</keyword>
<sequence>MIDTAKLDAVMSRCPVMPVLVVNDVALARPMAEALVAGGLSTLEVTLRTPCALEAIEEMSKVPGALVGAGTVLNPSDMDRAVKAGARFIVSPGLTEALAKASVEHDVPFLPGVANAGDIMRGLDLGLSRFKFFPAVTNGGIPALKSLASVFGSNVRFCPTGGITEESAPDWLALPSVACVGGSWVTAGTFDADKVRQRATAAALFTV</sequence>
<evidence type="ECO:0000256" key="3">
    <source>
        <dbReference type="ARBA" id="ARBA00006906"/>
    </source>
</evidence>
<dbReference type="PROSITE" id="PS00159">
    <property type="entry name" value="ALDOLASE_KDPG_KHG_1"/>
    <property type="match status" value="1"/>
</dbReference>
<evidence type="ECO:0000256" key="7">
    <source>
        <dbReference type="ARBA" id="ARBA00023270"/>
    </source>
</evidence>
<dbReference type="NCBIfam" id="TIGR01182">
    <property type="entry name" value="eda"/>
    <property type="match status" value="1"/>
</dbReference>
<dbReference type="Pfam" id="PF01081">
    <property type="entry name" value="Aldolase"/>
    <property type="match status" value="1"/>
</dbReference>
<dbReference type="InterPro" id="IPR031337">
    <property type="entry name" value="KDPG/KHG_AS_1"/>
</dbReference>
<evidence type="ECO:0000256" key="6">
    <source>
        <dbReference type="ARBA" id="ARBA00023239"/>
    </source>
</evidence>
<dbReference type="PATRIC" id="fig|442.7.peg.2742"/>
<evidence type="ECO:0000256" key="1">
    <source>
        <dbReference type="ARBA" id="ARBA00000654"/>
    </source>
</evidence>
<dbReference type="Proteomes" id="UP000075573">
    <property type="component" value="Unassembled WGS sequence"/>
</dbReference>
<keyword evidence="6" id="KW-0456">Lyase</keyword>
<evidence type="ECO:0000256" key="4">
    <source>
        <dbReference type="ARBA" id="ARBA00011233"/>
    </source>
</evidence>
<name>A0A149QUI0_9PROT</name>
<dbReference type="InterPro" id="IPR031338">
    <property type="entry name" value="KDPG/KHG_AS_2"/>
</dbReference>
<keyword evidence="8" id="KW-0119">Carbohydrate metabolism</keyword>
<dbReference type="AlphaFoldDB" id="A0A149QUI0"/>
<organism evidence="9 10">
    <name type="scientific">Gluconobacter potus</name>
    <dbReference type="NCBI Taxonomy" id="2724927"/>
    <lineage>
        <taxon>Bacteria</taxon>
        <taxon>Pseudomonadati</taxon>
        <taxon>Pseudomonadota</taxon>
        <taxon>Alphaproteobacteria</taxon>
        <taxon>Acetobacterales</taxon>
        <taxon>Acetobacteraceae</taxon>
        <taxon>Gluconobacter</taxon>
    </lineage>
</organism>
<dbReference type="GO" id="GO:0008675">
    <property type="term" value="F:2-dehydro-3-deoxy-phosphogluconate aldolase activity"/>
    <property type="evidence" value="ECO:0007669"/>
    <property type="project" value="UniProtKB-EC"/>
</dbReference>
<dbReference type="InterPro" id="IPR013785">
    <property type="entry name" value="Aldolase_TIM"/>
</dbReference>
<comment type="caution">
    <text evidence="9">The sequence shown here is derived from an EMBL/GenBank/DDBJ whole genome shotgun (WGS) entry which is preliminary data.</text>
</comment>
<comment type="subunit">
    <text evidence="4">Homotrimer.</text>
</comment>
<reference evidence="9 10" key="1">
    <citation type="submission" date="2015-06" db="EMBL/GenBank/DDBJ databases">
        <title>Improved classification and identification of acetic acid bacteria using matrix-assisted laser desorption/ionization time-of-flight mass spectrometry; Gluconobacter nephelii and Gluconobacter uchimurae are later heterotypic synonyms of Gluconobacter japonicus and Gluconobacter oxydans, respectively.</title>
        <authorList>
            <person name="Li L."/>
            <person name="Cleenwerck I."/>
            <person name="De Vuyst L."/>
            <person name="Vandamme P."/>
        </authorList>
    </citation>
    <scope>NUCLEOTIDE SEQUENCE [LARGE SCALE GENOMIC DNA]</scope>
    <source>
        <strain evidence="9 10">LMG 1764</strain>
    </source>
</reference>
<evidence type="ECO:0000256" key="8">
    <source>
        <dbReference type="ARBA" id="ARBA00023277"/>
    </source>
</evidence>
<dbReference type="PANTHER" id="PTHR30246">
    <property type="entry name" value="2-KETO-3-DEOXY-6-PHOSPHOGLUCONATE ALDOLASE"/>
    <property type="match status" value="1"/>
</dbReference>
<accession>A0A149QUI0</accession>
<dbReference type="EC" id="4.1.2.14" evidence="5"/>
<protein>
    <recommendedName>
        <fullName evidence="5">2-dehydro-3-deoxy-phosphogluconate aldolase</fullName>
        <ecNumber evidence="5">4.1.2.14</ecNumber>
    </recommendedName>
</protein>
<evidence type="ECO:0000256" key="5">
    <source>
        <dbReference type="ARBA" id="ARBA00013063"/>
    </source>
</evidence>
<proteinExistence type="inferred from homology"/>
<gene>
    <name evidence="9" type="ORF">AD929_08465</name>
</gene>
<dbReference type="SUPFAM" id="SSF51569">
    <property type="entry name" value="Aldolase"/>
    <property type="match status" value="1"/>
</dbReference>
<dbReference type="PROSITE" id="PS00160">
    <property type="entry name" value="ALDOLASE_KDPG_KHG_2"/>
    <property type="match status" value="1"/>
</dbReference>
<evidence type="ECO:0000256" key="2">
    <source>
        <dbReference type="ARBA" id="ARBA00004736"/>
    </source>
</evidence>
<dbReference type="EMBL" id="LHZB01000113">
    <property type="protein sequence ID" value="KXV00921.1"/>
    <property type="molecule type" value="Genomic_DNA"/>
</dbReference>
<comment type="pathway">
    <text evidence="2">Carbohydrate acid metabolism; 2-dehydro-3-deoxy-D-gluconate degradation; D-glyceraldehyde 3-phosphate and pyruvate from 2-dehydro-3-deoxy-D-gluconate: step 2/2.</text>
</comment>
<evidence type="ECO:0000313" key="10">
    <source>
        <dbReference type="Proteomes" id="UP000075573"/>
    </source>
</evidence>
<dbReference type="Gene3D" id="3.20.20.70">
    <property type="entry name" value="Aldolase class I"/>
    <property type="match status" value="1"/>
</dbReference>